<gene>
    <name evidence="3" type="ORF">ONE63_011155</name>
</gene>
<dbReference type="PANTHER" id="PTHR36688:SF2">
    <property type="entry name" value="ENDONUCLEASE_EXONUCLEASE_PHOSPHATASE DOMAIN-CONTAINING PROTEIN"/>
    <property type="match status" value="1"/>
</dbReference>
<feature type="compositionally biased region" description="Low complexity" evidence="1">
    <location>
        <begin position="331"/>
        <end position="343"/>
    </location>
</feature>
<dbReference type="PROSITE" id="PS50878">
    <property type="entry name" value="RT_POL"/>
    <property type="match status" value="1"/>
</dbReference>
<dbReference type="EMBL" id="JAPTSV010000009">
    <property type="protein sequence ID" value="KAJ1524672.1"/>
    <property type="molecule type" value="Genomic_DNA"/>
</dbReference>
<evidence type="ECO:0000259" key="2">
    <source>
        <dbReference type="PROSITE" id="PS50878"/>
    </source>
</evidence>
<sequence>MATSSTVVTTTTAISLPISSSFSSLPLFTRQLSSESAKRGREEGDPLSGASDTEVSEERSERRGRKNQRLDSLTGAGSGEPSGEERRGYQPPDDRLAIGDINQSTTPEVPPPLVLQDKTYFPSLERHLHTLRLQKDFTAKAQGRRVIIQAGSQRDYQKIRAAVEERKLGFHSYPNRAPEDRLKRFVARNLIFSTSLEDIKNDLASKNIHPNQILWKRKGGKLLPLLVIEVANKYAKAVQDMKTICHQIVTVEKEYKSGPPICSRCCSYNHLGRDCQNTYRCMSCLGGHGPEDPCPSKDKPVCRNCHQEGHRAVYKGCKQYRKYTGQEEDASSTSSSSSSSSSSARPVASGPKTRPPPKKAWQNVAPQQDTSKQDRAPPSKQAASSSKVGPEHPAAKAASSRAGSSRTPAPEQRDPEAPVEITVATVFAFIKRVIAIFTIFKQRGLEAALVALQEWASTWTVRDWEGIRAALQSVAWPDQVTHTSEGVNDAAEVLEAEIQAILINHSHTVRVKSRHKRLLPKQIRQLKQQRSQLHKQFLASRSQNTKLQLNQLDRRIAAEIRGWKEERLLQDITDLDDTTTRWKSLKRLNARQTRITTLTSADGSPAYTDGAKANLIAQSLAERFTEHVTGVEDSEVARFQIPRRAGAAPRIQKEHVEAAFRSSKDNKAAGHDGIDYKMLKCLSPAGRDFLLKLFNAVISSQVYPDAWKRAVVIPLPKEGKDPHQPGNYRPISLTPCVSKIFEKSLLPLLVNIERRLKVVPDYQMGFRAHHSTTQQLTRISEYLLTGWNSKRVSIMVALDVEAAFDRVPHRHLLFKMSKAGYPQWVLALLSSYFSNRSFIVRVGEEVSAPYPIKAGTPQGAILSPFLYNNFISDMPTPTEGRGITCQYADDTCYVTQDKDETTARTYMETTLARLDRWCSRWKTKINAGKSTVMIIGPTADGSDPSLTIKGNRIPVVENCRYLGVHYDNNMTFQAHIRDLKSRVIARTAQLDGLAIPLGRCSEQTRQTLYEALIRPIITYGTPSWLGVADTWKEIIYIQERRWIRKIHKIPKYVKKEHVYTAANFPPLQHFLDTQAQNFRDKCWQHANPLVSQIGKYEGIQLTRRPSYWKKRLPLQHLPP</sequence>
<accession>A0AAV7XLR3</accession>
<dbReference type="Proteomes" id="UP001075354">
    <property type="component" value="Chromosome 9"/>
</dbReference>
<name>A0AAV7XLR3_9NEOP</name>
<feature type="compositionally biased region" description="Low complexity" evidence="1">
    <location>
        <begin position="378"/>
        <end position="387"/>
    </location>
</feature>
<dbReference type="InterPro" id="IPR043502">
    <property type="entry name" value="DNA/RNA_pol_sf"/>
</dbReference>
<dbReference type="CDD" id="cd01650">
    <property type="entry name" value="RT_nLTR_like"/>
    <property type="match status" value="1"/>
</dbReference>
<feature type="compositionally biased region" description="Basic and acidic residues" evidence="1">
    <location>
        <begin position="83"/>
        <end position="97"/>
    </location>
</feature>
<evidence type="ECO:0000313" key="4">
    <source>
        <dbReference type="Proteomes" id="UP001075354"/>
    </source>
</evidence>
<proteinExistence type="predicted"/>
<evidence type="ECO:0000256" key="1">
    <source>
        <dbReference type="SAM" id="MobiDB-lite"/>
    </source>
</evidence>
<keyword evidence="4" id="KW-1185">Reference proteome</keyword>
<dbReference type="InterPro" id="IPR000477">
    <property type="entry name" value="RT_dom"/>
</dbReference>
<dbReference type="AlphaFoldDB" id="A0AAV7XLR3"/>
<evidence type="ECO:0000313" key="3">
    <source>
        <dbReference type="EMBL" id="KAJ1524672.1"/>
    </source>
</evidence>
<feature type="region of interest" description="Disordered" evidence="1">
    <location>
        <begin position="1"/>
        <end position="20"/>
    </location>
</feature>
<dbReference type="GO" id="GO:0071897">
    <property type="term" value="P:DNA biosynthetic process"/>
    <property type="evidence" value="ECO:0007669"/>
    <property type="project" value="UniProtKB-ARBA"/>
</dbReference>
<organism evidence="3 4">
    <name type="scientific">Megalurothrips usitatus</name>
    <name type="common">bean blossom thrips</name>
    <dbReference type="NCBI Taxonomy" id="439358"/>
    <lineage>
        <taxon>Eukaryota</taxon>
        <taxon>Metazoa</taxon>
        <taxon>Ecdysozoa</taxon>
        <taxon>Arthropoda</taxon>
        <taxon>Hexapoda</taxon>
        <taxon>Insecta</taxon>
        <taxon>Pterygota</taxon>
        <taxon>Neoptera</taxon>
        <taxon>Paraneoptera</taxon>
        <taxon>Thysanoptera</taxon>
        <taxon>Terebrantia</taxon>
        <taxon>Thripoidea</taxon>
        <taxon>Thripidae</taxon>
        <taxon>Megalurothrips</taxon>
    </lineage>
</organism>
<dbReference type="InterPro" id="IPR052560">
    <property type="entry name" value="RdDP_mobile_element"/>
</dbReference>
<dbReference type="Pfam" id="PF00078">
    <property type="entry name" value="RVT_1"/>
    <property type="match status" value="1"/>
</dbReference>
<dbReference type="PANTHER" id="PTHR36688">
    <property type="entry name" value="ENDO/EXONUCLEASE/PHOSPHATASE DOMAIN-CONTAINING PROTEIN"/>
    <property type="match status" value="1"/>
</dbReference>
<feature type="compositionally biased region" description="Low complexity" evidence="1">
    <location>
        <begin position="395"/>
        <end position="410"/>
    </location>
</feature>
<feature type="region of interest" description="Disordered" evidence="1">
    <location>
        <begin position="326"/>
        <end position="416"/>
    </location>
</feature>
<dbReference type="SUPFAM" id="SSF56672">
    <property type="entry name" value="DNA/RNA polymerases"/>
    <property type="match status" value="1"/>
</dbReference>
<reference evidence="3" key="1">
    <citation type="submission" date="2022-12" db="EMBL/GenBank/DDBJ databases">
        <title>Chromosome-level genome assembly of the bean flower thrips Megalurothrips usitatus.</title>
        <authorList>
            <person name="Ma L."/>
            <person name="Liu Q."/>
            <person name="Li H."/>
            <person name="Cai W."/>
        </authorList>
    </citation>
    <scope>NUCLEOTIDE SEQUENCE</scope>
    <source>
        <strain evidence="3">Cailab_2022a</strain>
    </source>
</reference>
<protein>
    <recommendedName>
        <fullName evidence="2">Reverse transcriptase domain-containing protein</fullName>
    </recommendedName>
</protein>
<feature type="region of interest" description="Disordered" evidence="1">
    <location>
        <begin position="32"/>
        <end position="113"/>
    </location>
</feature>
<comment type="caution">
    <text evidence="3">The sequence shown here is derived from an EMBL/GenBank/DDBJ whole genome shotgun (WGS) entry which is preliminary data.</text>
</comment>
<feature type="domain" description="Reverse transcriptase" evidence="2">
    <location>
        <begin position="696"/>
        <end position="966"/>
    </location>
</feature>